<dbReference type="InterPro" id="IPR041494">
    <property type="entry name" value="PIN7"/>
</dbReference>
<proteinExistence type="predicted"/>
<dbReference type="OrthoDB" id="9791898at2"/>
<evidence type="ECO:0000259" key="1">
    <source>
        <dbReference type="Pfam" id="PF18475"/>
    </source>
</evidence>
<sequence length="226" mass="25308">MQLVNYLFIDYENVQPNLAAITNLSFVRVIAFVGANQKFIPFEFAAAMQRLGNRAMYMKIGASGANALDFHIAFYLGILVKRDPNAFFHIISNDTGFDPLIQHLREKRLKVFRSASIDDLPFLRKVTAANDQQLIPAVAASPESSSLLAANGTKPSLDELCEVVIERLKQHTPSRPSTLDKLRNHLPSLTRQQLTAAETEALAKMLFAKRLISLEEGASQRLRYHL</sequence>
<organism evidence="2 3">
    <name type="scientific">Chloroflexus islandicus</name>
    <dbReference type="NCBI Taxonomy" id="1707952"/>
    <lineage>
        <taxon>Bacteria</taxon>
        <taxon>Bacillati</taxon>
        <taxon>Chloroflexota</taxon>
        <taxon>Chloroflexia</taxon>
        <taxon>Chloroflexales</taxon>
        <taxon>Chloroflexineae</taxon>
        <taxon>Chloroflexaceae</taxon>
        <taxon>Chloroflexus</taxon>
    </lineage>
</organism>
<dbReference type="EMBL" id="LWQS01000068">
    <property type="protein sequence ID" value="OAN44333.1"/>
    <property type="molecule type" value="Genomic_DNA"/>
</dbReference>
<dbReference type="Pfam" id="PF18475">
    <property type="entry name" value="PIN7"/>
    <property type="match status" value="1"/>
</dbReference>
<reference evidence="2 3" key="1">
    <citation type="submission" date="2016-04" db="EMBL/GenBank/DDBJ databases">
        <title>Chloroflexus islandicus sp. nov., a thermophilic filamentous anoxygenic phototrophic bacterium from geyser Strokkur (Iceland).</title>
        <authorList>
            <person name="Gaisin V.A."/>
            <person name="Kalashnikov A.M."/>
            <person name="Sukhacheva M.V."/>
            <person name="Grouzdev D.S."/>
            <person name="Ivanov T.M."/>
            <person name="Kuznetsov B."/>
            <person name="Gorlenko V.M."/>
        </authorList>
    </citation>
    <scope>NUCLEOTIDE SEQUENCE [LARGE SCALE GENOMIC DNA]</scope>
    <source>
        <strain evidence="3">isl-2</strain>
    </source>
</reference>
<dbReference type="RefSeq" id="WP_066789400.1">
    <property type="nucleotide sequence ID" value="NZ_LWQS01000068.1"/>
</dbReference>
<protein>
    <recommendedName>
        <fullName evidence="1">PIN-like domain-containing protein</fullName>
    </recommendedName>
</protein>
<accession>A0A178M715</accession>
<evidence type="ECO:0000313" key="2">
    <source>
        <dbReference type="EMBL" id="OAN44333.1"/>
    </source>
</evidence>
<name>A0A178M715_9CHLR</name>
<keyword evidence="3" id="KW-1185">Reference proteome</keyword>
<evidence type="ECO:0000313" key="3">
    <source>
        <dbReference type="Proteomes" id="UP000078287"/>
    </source>
</evidence>
<dbReference type="AlphaFoldDB" id="A0A178M715"/>
<comment type="caution">
    <text evidence="2">The sequence shown here is derived from an EMBL/GenBank/DDBJ whole genome shotgun (WGS) entry which is preliminary data.</text>
</comment>
<gene>
    <name evidence="2" type="ORF">A6A03_17090</name>
</gene>
<dbReference type="Proteomes" id="UP000078287">
    <property type="component" value="Unassembled WGS sequence"/>
</dbReference>
<feature type="domain" description="PIN-like" evidence="1">
    <location>
        <begin position="8"/>
        <end position="106"/>
    </location>
</feature>
<dbReference type="STRING" id="1707952.A6A03_17090"/>